<dbReference type="InterPro" id="IPR018713">
    <property type="entry name" value="MPAB/Lcp_cat_dom"/>
</dbReference>
<reference evidence="3 4" key="1">
    <citation type="submission" date="2018-10" db="EMBL/GenBank/DDBJ databases">
        <title>Sequencing the genomes of 1000 actinobacteria strains.</title>
        <authorList>
            <person name="Klenk H.-P."/>
        </authorList>
    </citation>
    <scope>NUCLEOTIDE SEQUENCE [LARGE SCALE GENOMIC DNA]</scope>
    <source>
        <strain evidence="3 4">DSM 43911</strain>
    </source>
</reference>
<evidence type="ECO:0000256" key="1">
    <source>
        <dbReference type="SAM" id="MobiDB-lite"/>
    </source>
</evidence>
<evidence type="ECO:0000259" key="2">
    <source>
        <dbReference type="Pfam" id="PF09995"/>
    </source>
</evidence>
<dbReference type="Pfam" id="PF09995">
    <property type="entry name" value="MPAB_Lcp_cat"/>
    <property type="match status" value="1"/>
</dbReference>
<feature type="compositionally biased region" description="Basic and acidic residues" evidence="1">
    <location>
        <begin position="361"/>
        <end position="389"/>
    </location>
</feature>
<evidence type="ECO:0000313" key="3">
    <source>
        <dbReference type="EMBL" id="RKT67168.1"/>
    </source>
</evidence>
<dbReference type="InterPro" id="IPR037473">
    <property type="entry name" value="Lcp-like"/>
</dbReference>
<accession>A0A495X6P4</accession>
<proteinExistence type="predicted"/>
<organism evidence="3 4">
    <name type="scientific">Saccharothrix variisporea</name>
    <dbReference type="NCBI Taxonomy" id="543527"/>
    <lineage>
        <taxon>Bacteria</taxon>
        <taxon>Bacillati</taxon>
        <taxon>Actinomycetota</taxon>
        <taxon>Actinomycetes</taxon>
        <taxon>Pseudonocardiales</taxon>
        <taxon>Pseudonocardiaceae</taxon>
        <taxon>Saccharothrix</taxon>
    </lineage>
</organism>
<dbReference type="EMBL" id="RBXR01000001">
    <property type="protein sequence ID" value="RKT67168.1"/>
    <property type="molecule type" value="Genomic_DNA"/>
</dbReference>
<dbReference type="RefSeq" id="WP_121217268.1">
    <property type="nucleotide sequence ID" value="NZ_JBIUBA010000066.1"/>
</dbReference>
<feature type="region of interest" description="Disordered" evidence="1">
    <location>
        <begin position="361"/>
        <end position="396"/>
    </location>
</feature>
<gene>
    <name evidence="3" type="ORF">DFJ66_0336</name>
</gene>
<name>A0A495X6P4_9PSEU</name>
<comment type="caution">
    <text evidence="3">The sequence shown here is derived from an EMBL/GenBank/DDBJ whole genome shotgun (WGS) entry which is preliminary data.</text>
</comment>
<feature type="domain" description="ER-bound oxygenase mpaB/mpaB'/Rubber oxygenase catalytic" evidence="2">
    <location>
        <begin position="107"/>
        <end position="301"/>
    </location>
</feature>
<evidence type="ECO:0000313" key="4">
    <source>
        <dbReference type="Proteomes" id="UP000272729"/>
    </source>
</evidence>
<dbReference type="AlphaFoldDB" id="A0A495X6P4"/>
<protein>
    <submittedName>
        <fullName evidence="3">Uncharacterized protein DUF2236</fullName>
    </submittedName>
</protein>
<dbReference type="OrthoDB" id="7614910at2"/>
<dbReference type="PANTHER" id="PTHR37539">
    <property type="entry name" value="SECRETED PROTEIN-RELATED"/>
    <property type="match status" value="1"/>
</dbReference>
<sequence>MVRRTPDPLEDAVAPSYPELRKILKPMGDPLADAVVADILDSGAVDDVNQLFRRIVTVEDGVPPDAPPLLRDYLEETRQMPSWVDPRRVAGISTFFKRHKAVAATVQATAGLVGTYLSPVGAKTLHSTHALDRPHRRLSQSTRLFMGMGDEDAFTDHSKLIPTCQKVRLVHAAIRQLHLRSGRWDAEADGMPVSQYYTAGAALVFSAGTLDAMGRIGVKTTQAEQEGFFYAWKIVSHFLGVPDEYTPDSVSEAHALWDASRDQEWAHSEEGVLLTAASIRLYQEYLPAPVRPAVPAFLRRALSDKYADLVEVPKSAFDLGADLASSATSLLTSTPAAHNVVSDQVLGKLNEAVERVGRDAFTARHDTEPQLTDHVDDPVPAPRTEEKLKATPRSVH</sequence>
<dbReference type="PANTHER" id="PTHR37539:SF1">
    <property type="entry name" value="ER-BOUND OXYGENASE MPAB_MPAB'_RUBBER OXYGENASE CATALYTIC DOMAIN-CONTAINING PROTEIN"/>
    <property type="match status" value="1"/>
</dbReference>
<dbReference type="GO" id="GO:0016491">
    <property type="term" value="F:oxidoreductase activity"/>
    <property type="evidence" value="ECO:0007669"/>
    <property type="project" value="InterPro"/>
</dbReference>
<dbReference type="Proteomes" id="UP000272729">
    <property type="component" value="Unassembled WGS sequence"/>
</dbReference>
<keyword evidence="4" id="KW-1185">Reference proteome</keyword>